<keyword evidence="1" id="KW-0732">Signal</keyword>
<organism evidence="2 3">
    <name type="scientific">Nocardioides salarius</name>
    <dbReference type="NCBI Taxonomy" id="374513"/>
    <lineage>
        <taxon>Bacteria</taxon>
        <taxon>Bacillati</taxon>
        <taxon>Actinomycetota</taxon>
        <taxon>Actinomycetes</taxon>
        <taxon>Propionibacteriales</taxon>
        <taxon>Nocardioidaceae</taxon>
        <taxon>Nocardioides</taxon>
    </lineage>
</organism>
<protein>
    <submittedName>
        <fullName evidence="2">Uncharacterized protein</fullName>
    </submittedName>
</protein>
<evidence type="ECO:0000256" key="1">
    <source>
        <dbReference type="SAM" id="SignalP"/>
    </source>
</evidence>
<gene>
    <name evidence="2" type="ORF">JOE61_000482</name>
</gene>
<proteinExistence type="predicted"/>
<dbReference type="RefSeq" id="WP_193669215.1">
    <property type="nucleotide sequence ID" value="NZ_JACDTV010000008.1"/>
</dbReference>
<accession>A0ABS2M653</accession>
<feature type="signal peptide" evidence="1">
    <location>
        <begin position="1"/>
        <end position="31"/>
    </location>
</feature>
<evidence type="ECO:0000313" key="3">
    <source>
        <dbReference type="Proteomes" id="UP000732378"/>
    </source>
</evidence>
<dbReference type="EMBL" id="JAFBBZ010000001">
    <property type="protein sequence ID" value="MBM7506668.1"/>
    <property type="molecule type" value="Genomic_DNA"/>
</dbReference>
<keyword evidence="3" id="KW-1185">Reference proteome</keyword>
<sequence>MHRTVPTPFAPLATGLAGMAALAAVTGLAAAGTVAATAATSTPTTTLTTTAARADDGTTRVVLPIEDCRGCRVQVYSALATDDPAEPRLWASLEKRVRDGKVAFAVPHSRTPGMQVVVRAPWEGHTGYDTNVVFRYAGHGAGDVVDTEVAAARNRASSCFEGTSRDKVTLPVVVRRVQVPGVHGPVAGTLAHLETTTPWLSPMRRAHEGVLGQQDVTVCR</sequence>
<evidence type="ECO:0000313" key="2">
    <source>
        <dbReference type="EMBL" id="MBM7506668.1"/>
    </source>
</evidence>
<comment type="caution">
    <text evidence="2">The sequence shown here is derived from an EMBL/GenBank/DDBJ whole genome shotgun (WGS) entry which is preliminary data.</text>
</comment>
<reference evidence="2 3" key="1">
    <citation type="submission" date="2021-01" db="EMBL/GenBank/DDBJ databases">
        <title>Sequencing the genomes of 1000 actinobacteria strains.</title>
        <authorList>
            <person name="Klenk H.-P."/>
        </authorList>
    </citation>
    <scope>NUCLEOTIDE SEQUENCE [LARGE SCALE GENOMIC DNA]</scope>
    <source>
        <strain evidence="2 3">DSM 18239</strain>
    </source>
</reference>
<feature type="chain" id="PRO_5047447182" evidence="1">
    <location>
        <begin position="32"/>
        <end position="220"/>
    </location>
</feature>
<name>A0ABS2M653_9ACTN</name>
<dbReference type="Proteomes" id="UP000732378">
    <property type="component" value="Unassembled WGS sequence"/>
</dbReference>